<evidence type="ECO:0000313" key="1">
    <source>
        <dbReference type="EMBL" id="CAB4136642.1"/>
    </source>
</evidence>
<dbReference type="EMBL" id="LR796320">
    <property type="protein sequence ID" value="CAB4136642.1"/>
    <property type="molecule type" value="Genomic_DNA"/>
</dbReference>
<sequence>MYEPKKENKKNLEKLFNKINWEEEYDKLYISNKSKNEHFNRQNNIITYDTIKEEGVNDYLKDIEFNYNIHLENSGTKFGFICYIKENNITFRCPICKLNFLIENISIRFLQNKIKVGMCSRCSSENIKNWRENKNGKEWMNNYMKDRINTDSLFKFKNKVRGLIYQSFKRKKNNNWNKKTKTENILGCKFEEFKIYIENKFTFGMTWENQGEWHLDHIKPLKLAETEEDVIKLNHYTNFQPLWAEDNLKKGSKYY</sequence>
<evidence type="ECO:0008006" key="3">
    <source>
        <dbReference type="Google" id="ProtNLM"/>
    </source>
</evidence>
<reference evidence="1" key="1">
    <citation type="submission" date="2020-04" db="EMBL/GenBank/DDBJ databases">
        <authorList>
            <person name="Chiriac C."/>
            <person name="Salcher M."/>
            <person name="Ghai R."/>
            <person name="Kavagutti S V."/>
        </authorList>
    </citation>
    <scope>NUCLEOTIDE SEQUENCE</scope>
</reference>
<accession>A0A6J5LSD8</accession>
<name>A0A6J5LSD8_9CAUD</name>
<organism evidence="1">
    <name type="scientific">uncultured Caudovirales phage</name>
    <dbReference type="NCBI Taxonomy" id="2100421"/>
    <lineage>
        <taxon>Viruses</taxon>
        <taxon>Duplodnaviria</taxon>
        <taxon>Heunggongvirae</taxon>
        <taxon>Uroviricota</taxon>
        <taxon>Caudoviricetes</taxon>
        <taxon>Peduoviridae</taxon>
        <taxon>Maltschvirus</taxon>
        <taxon>Maltschvirus maltsch</taxon>
    </lineage>
</organism>
<protein>
    <recommendedName>
        <fullName evidence="3">HNHc domain containing protein</fullName>
    </recommendedName>
</protein>
<proteinExistence type="predicted"/>
<evidence type="ECO:0000313" key="2">
    <source>
        <dbReference type="EMBL" id="CAB4173402.1"/>
    </source>
</evidence>
<dbReference type="EMBL" id="LR796897">
    <property type="protein sequence ID" value="CAB4173402.1"/>
    <property type="molecule type" value="Genomic_DNA"/>
</dbReference>
<gene>
    <name evidence="1" type="ORF">UFOVP309_48</name>
    <name evidence="2" type="ORF">UFOVP946_55</name>
</gene>